<accession>A0A9N8HG18</accession>
<name>A0A9N8HG18_9STRA</name>
<evidence type="ECO:0000313" key="3">
    <source>
        <dbReference type="EMBL" id="CAB9513683.1"/>
    </source>
</evidence>
<sequence length="1139" mass="127359">MTSTASIGRQRSSMSLPRPSLKNDSSEEKHLVLSHFRRRPEEMTILHALAMARETRTVQVVMVGGSSGVGKTTTVTMALQNSINSAQDCWRGTAKFERRKSPLPFAPLRQLLSSLCQVMQASELREECRQILLKTLSSSHIHILSGLATTHLQALLDEDDDGPDDISQCSTGTLSTISSQQSNQSLVVEESFGTDDDEKESSDTSNTTAIVKTPTFGSTSSASSLHTKDIDGNTLHELKMAVRAFLQAITTLRPAILCMDDIMWSDDATLQVLQGLLQVETTKGILACITHHNDVDHESKHWSTWKTTLQGSDAVHSMVLRNLTLSEVTALLADSMGMDVTTNTKPPHRVEDLAELCYGYTRGNLFFLAQVIENLQETQLLQYDRLKMHWRYDTDEIKKGQTSLSNNVLQVVSSRLELLPEHARQTLQLASCFGSRVTKEVLEVCQSVLSSDDTTTKTESLQLLCSTEFLTCLASTEQRFYQFSHDSIELAAFSLLPSQDGQAMAQLHWKIAALLMGHLPRAPKDDWLFFACVDQLNLSAGLAQTLEERIQIATLNLKAGARAAAMSAFLPASNYLRAGIIALGPDPFTVEDTYDFAILLHSLYSKTLYCVGNIVESRDMAELVVSSAKTEPEKEAPSFTLIKCYFAEDEGDKLVDLCFEQLKRLGIQLPNNPGTWQVQMEQRRLYQTIRKYPDDEKLLALSRMNDDTKALALRILCELVFTLHHQGRTALLGLVTSQMFQITAKYGYCRYTPEVFAVVGAYLSSRGQIKEGLRFAALAEKLLEYPYYSRNQEIKGRAYVYIAAFTKWWVLPIPKSLDLLIAGNENCMASGCIPYACHSQILYSTNFFYSGLPTESLLHNVENFCTLMLEYKQERAFLVLTPLWQCLLNLAGQSLDPLDMKAGYAHEQRQVVLDKASGDASACYINCYGMQLAYYLGDLDKAIEYSKQLKENFNGLSKACVNYVTQLFFFALIALARYRKDKKRVFRDEAQKYIKVVHGLVKGGGMNILHKFQLLEAELAAVLPNTSVEDGCKKYSEAIVSAQQAGFLQDAALANYLCFWFRKSRSDEDEESCGHHLEQAYTLWRTWNAHAVADSLADRHPDDFASILASEPIPKPCIPAKSEGFPSMLADQHRPLPIL</sequence>
<dbReference type="InterPro" id="IPR053159">
    <property type="entry name" value="Hybrid_Histidine_Kinase"/>
</dbReference>
<feature type="region of interest" description="Disordered" evidence="1">
    <location>
        <begin position="1"/>
        <end position="28"/>
    </location>
</feature>
<reference evidence="3" key="1">
    <citation type="submission" date="2020-06" db="EMBL/GenBank/DDBJ databases">
        <authorList>
            <consortium name="Plant Systems Biology data submission"/>
        </authorList>
    </citation>
    <scope>NUCLEOTIDE SEQUENCE</scope>
    <source>
        <strain evidence="3">D6</strain>
    </source>
</reference>
<dbReference type="Proteomes" id="UP001153069">
    <property type="component" value="Unassembled WGS sequence"/>
</dbReference>
<comment type="caution">
    <text evidence="3">The sequence shown here is derived from an EMBL/GenBank/DDBJ whole genome shotgun (WGS) entry which is preliminary data.</text>
</comment>
<dbReference type="GO" id="GO:0016301">
    <property type="term" value="F:kinase activity"/>
    <property type="evidence" value="ECO:0007669"/>
    <property type="project" value="UniProtKB-KW"/>
</dbReference>
<proteinExistence type="predicted"/>
<keyword evidence="3" id="KW-0808">Transferase</keyword>
<keyword evidence="3" id="KW-0418">Kinase</keyword>
<keyword evidence="4" id="KW-1185">Reference proteome</keyword>
<dbReference type="SUPFAM" id="SSF52540">
    <property type="entry name" value="P-loop containing nucleoside triphosphate hydrolases"/>
    <property type="match status" value="1"/>
</dbReference>
<feature type="region of interest" description="Disordered" evidence="1">
    <location>
        <begin position="163"/>
        <end position="213"/>
    </location>
</feature>
<evidence type="ECO:0000256" key="1">
    <source>
        <dbReference type="SAM" id="MobiDB-lite"/>
    </source>
</evidence>
<evidence type="ECO:0000259" key="2">
    <source>
        <dbReference type="Pfam" id="PF13191"/>
    </source>
</evidence>
<feature type="compositionally biased region" description="Polar residues" evidence="1">
    <location>
        <begin position="1"/>
        <end position="15"/>
    </location>
</feature>
<dbReference type="InterPro" id="IPR027417">
    <property type="entry name" value="P-loop_NTPase"/>
</dbReference>
<feature type="compositionally biased region" description="Polar residues" evidence="1">
    <location>
        <begin position="167"/>
        <end position="186"/>
    </location>
</feature>
<dbReference type="PANTHER" id="PTHR43642">
    <property type="entry name" value="HYBRID SIGNAL TRANSDUCTION HISTIDINE KINASE G"/>
    <property type="match status" value="1"/>
</dbReference>
<dbReference type="InterPro" id="IPR041664">
    <property type="entry name" value="AAA_16"/>
</dbReference>
<feature type="domain" description="Orc1-like AAA ATPase" evidence="2">
    <location>
        <begin position="39"/>
        <end position="283"/>
    </location>
</feature>
<dbReference type="PANTHER" id="PTHR43642:SF1">
    <property type="entry name" value="HYBRID SIGNAL TRANSDUCTION HISTIDINE KINASE G"/>
    <property type="match status" value="1"/>
</dbReference>
<evidence type="ECO:0000313" key="4">
    <source>
        <dbReference type="Proteomes" id="UP001153069"/>
    </source>
</evidence>
<dbReference type="EMBL" id="CAICTM010000605">
    <property type="protein sequence ID" value="CAB9513683.1"/>
    <property type="molecule type" value="Genomic_DNA"/>
</dbReference>
<dbReference type="Pfam" id="PF13191">
    <property type="entry name" value="AAA_16"/>
    <property type="match status" value="1"/>
</dbReference>
<gene>
    <name evidence="3" type="ORF">SEMRO_606_G174460.1</name>
</gene>
<dbReference type="AlphaFoldDB" id="A0A9N8HG18"/>
<dbReference type="OrthoDB" id="55440at2759"/>
<protein>
    <submittedName>
        <fullName evidence="3">Protein tyrosine kinase</fullName>
    </submittedName>
</protein>
<organism evidence="3 4">
    <name type="scientific">Seminavis robusta</name>
    <dbReference type="NCBI Taxonomy" id="568900"/>
    <lineage>
        <taxon>Eukaryota</taxon>
        <taxon>Sar</taxon>
        <taxon>Stramenopiles</taxon>
        <taxon>Ochrophyta</taxon>
        <taxon>Bacillariophyta</taxon>
        <taxon>Bacillariophyceae</taxon>
        <taxon>Bacillariophycidae</taxon>
        <taxon>Naviculales</taxon>
        <taxon>Naviculaceae</taxon>
        <taxon>Seminavis</taxon>
    </lineage>
</organism>